<evidence type="ECO:0000256" key="2">
    <source>
        <dbReference type="ARBA" id="ARBA00022679"/>
    </source>
</evidence>
<dbReference type="PANTHER" id="PTHR43095:SF3">
    <property type="entry name" value="L-XYLULOSE_3-KETO-L-GULONATE KINASE"/>
    <property type="match status" value="1"/>
</dbReference>
<sequence>MHYYLGIDCGGTFIKAAIFDQNGTLQSIARRNIPIISEKPGYAERDMDELWNLCAQVIQKTIRQSSILPQQIKAIGISAQGKGAFFLDKDNKPLGRAILSSDQRAYEIVQCWQKENILQKFYPITLQTLWMGHPVSILRWIKENEPSRYEQIHTILMSHDYLRFCLTEKL</sequence>
<dbReference type="AlphaFoldDB" id="A0A2X1PQ21"/>
<dbReference type="EC" id="2.7.1.-" evidence="5"/>
<dbReference type="GO" id="GO:0016301">
    <property type="term" value="F:kinase activity"/>
    <property type="evidence" value="ECO:0007669"/>
    <property type="project" value="UniProtKB-KW"/>
</dbReference>
<evidence type="ECO:0000313" key="6">
    <source>
        <dbReference type="Proteomes" id="UP000249936"/>
    </source>
</evidence>
<dbReference type="InterPro" id="IPR043129">
    <property type="entry name" value="ATPase_NBD"/>
</dbReference>
<evidence type="ECO:0000256" key="1">
    <source>
        <dbReference type="ARBA" id="ARBA00009156"/>
    </source>
</evidence>
<name>A0A2X1PQ21_HAEIF</name>
<dbReference type="PANTHER" id="PTHR43095">
    <property type="entry name" value="SUGAR KINASE"/>
    <property type="match status" value="1"/>
</dbReference>
<evidence type="ECO:0000256" key="3">
    <source>
        <dbReference type="ARBA" id="ARBA00022777"/>
    </source>
</evidence>
<reference evidence="5 6" key="1">
    <citation type="submission" date="2018-06" db="EMBL/GenBank/DDBJ databases">
        <authorList>
            <consortium name="Pathogen Informatics"/>
            <person name="Doyle S."/>
        </authorList>
    </citation>
    <scope>NUCLEOTIDE SEQUENCE [LARGE SCALE GENOMIC DNA]</scope>
    <source>
        <strain evidence="5 6">NCTC11872</strain>
    </source>
</reference>
<feature type="domain" description="Carbohydrate kinase FGGY N-terminal" evidence="4">
    <location>
        <begin position="3"/>
        <end position="169"/>
    </location>
</feature>
<protein>
    <submittedName>
        <fullName evidence="5">L-xylulose kinase</fullName>
        <ecNumber evidence="5">2.7.1.-</ecNumber>
    </submittedName>
</protein>
<dbReference type="GO" id="GO:0005975">
    <property type="term" value="P:carbohydrate metabolic process"/>
    <property type="evidence" value="ECO:0007669"/>
    <property type="project" value="InterPro"/>
</dbReference>
<gene>
    <name evidence="5" type="primary">lyx_3</name>
    <name evidence="5" type="ORF">NCTC11872_02052</name>
</gene>
<proteinExistence type="inferred from homology"/>
<keyword evidence="3 5" id="KW-0418">Kinase</keyword>
<dbReference type="Pfam" id="PF00370">
    <property type="entry name" value="FGGY_N"/>
    <property type="match status" value="1"/>
</dbReference>
<dbReference type="InterPro" id="IPR050406">
    <property type="entry name" value="FGGY_Carb_Kinase"/>
</dbReference>
<evidence type="ECO:0000313" key="5">
    <source>
        <dbReference type="EMBL" id="SPX42420.1"/>
    </source>
</evidence>
<organism evidence="5 6">
    <name type="scientific">Haemophilus influenzae</name>
    <dbReference type="NCBI Taxonomy" id="727"/>
    <lineage>
        <taxon>Bacteria</taxon>
        <taxon>Pseudomonadati</taxon>
        <taxon>Pseudomonadota</taxon>
        <taxon>Gammaproteobacteria</taxon>
        <taxon>Pasteurellales</taxon>
        <taxon>Pasteurellaceae</taxon>
        <taxon>Haemophilus</taxon>
    </lineage>
</organism>
<dbReference type="Gene3D" id="3.30.420.40">
    <property type="match status" value="1"/>
</dbReference>
<evidence type="ECO:0000259" key="4">
    <source>
        <dbReference type="Pfam" id="PF00370"/>
    </source>
</evidence>
<dbReference type="InterPro" id="IPR018484">
    <property type="entry name" value="FGGY_N"/>
</dbReference>
<dbReference type="SUPFAM" id="SSF53067">
    <property type="entry name" value="Actin-like ATPase domain"/>
    <property type="match status" value="1"/>
</dbReference>
<dbReference type="Proteomes" id="UP000249936">
    <property type="component" value="Unassembled WGS sequence"/>
</dbReference>
<dbReference type="EMBL" id="UASK01000006">
    <property type="protein sequence ID" value="SPX42420.1"/>
    <property type="molecule type" value="Genomic_DNA"/>
</dbReference>
<keyword evidence="2 5" id="KW-0808">Transferase</keyword>
<accession>A0A2X1PQ21</accession>
<comment type="similarity">
    <text evidence="1">Belongs to the FGGY kinase family.</text>
</comment>